<dbReference type="AlphaFoldDB" id="A0A381NX79"/>
<feature type="transmembrane region" description="Helical" evidence="1">
    <location>
        <begin position="6"/>
        <end position="30"/>
    </location>
</feature>
<sequence>MAGGIIMAVLLLLSPFVITISLAAVAALLGKALKEDAEARHEGSSLVETNY</sequence>
<organism evidence="2">
    <name type="scientific">marine metagenome</name>
    <dbReference type="NCBI Taxonomy" id="408172"/>
    <lineage>
        <taxon>unclassified sequences</taxon>
        <taxon>metagenomes</taxon>
        <taxon>ecological metagenomes</taxon>
    </lineage>
</organism>
<dbReference type="EMBL" id="UINC01000666">
    <property type="protein sequence ID" value="SUZ59225.1"/>
    <property type="molecule type" value="Genomic_DNA"/>
</dbReference>
<name>A0A381NX79_9ZZZZ</name>
<protein>
    <submittedName>
        <fullName evidence="2">Uncharacterized protein</fullName>
    </submittedName>
</protein>
<keyword evidence="1" id="KW-1133">Transmembrane helix</keyword>
<proteinExistence type="predicted"/>
<gene>
    <name evidence="2" type="ORF">METZ01_LOCUS12079</name>
</gene>
<evidence type="ECO:0000313" key="2">
    <source>
        <dbReference type="EMBL" id="SUZ59225.1"/>
    </source>
</evidence>
<reference evidence="2" key="1">
    <citation type="submission" date="2018-05" db="EMBL/GenBank/DDBJ databases">
        <authorList>
            <person name="Lanie J.A."/>
            <person name="Ng W.-L."/>
            <person name="Kazmierczak K.M."/>
            <person name="Andrzejewski T.M."/>
            <person name="Davidsen T.M."/>
            <person name="Wayne K.J."/>
            <person name="Tettelin H."/>
            <person name="Glass J.I."/>
            <person name="Rusch D."/>
            <person name="Podicherti R."/>
            <person name="Tsui H.-C.T."/>
            <person name="Winkler M.E."/>
        </authorList>
    </citation>
    <scope>NUCLEOTIDE SEQUENCE</scope>
</reference>
<keyword evidence="1" id="KW-0472">Membrane</keyword>
<keyword evidence="1" id="KW-0812">Transmembrane</keyword>
<accession>A0A381NX79</accession>
<evidence type="ECO:0000256" key="1">
    <source>
        <dbReference type="SAM" id="Phobius"/>
    </source>
</evidence>